<evidence type="ECO:0000259" key="3">
    <source>
        <dbReference type="PROSITE" id="PS50111"/>
    </source>
</evidence>
<protein>
    <recommendedName>
        <fullName evidence="3">Methyl-accepting transducer domain-containing protein</fullName>
    </recommendedName>
</protein>
<keyword evidence="2" id="KW-0812">Transmembrane</keyword>
<feature type="transmembrane region" description="Helical" evidence="2">
    <location>
        <begin position="75"/>
        <end position="93"/>
    </location>
</feature>
<dbReference type="PROSITE" id="PS50111">
    <property type="entry name" value="CHEMOTAXIS_TRANSDUC_2"/>
    <property type="match status" value="1"/>
</dbReference>
<sequence>MHMQEYDESFFRAKANKRAGITWLALIFIATIYYGIKTKNGEIARGYFIAFTVVGWVTYITGYIVSMIKGKAAKEYKWVLGICYLLFYAVIAWTALDKISYIFILPLLSILILYKDPKFIKMIMWFTLFVLISSNIYKGVAKGMMDFVASEECALQFAIVLCCFACTNMAIRHLVESDGALTGSIESELAQVVQTVEQVKDASNSIVDGVTVVRELADENKQGANNVVKDMGTLAKNNGILNDKTVSSIEMTKVIDTQVKDVSDLMEEFSKLIEKSVEHADLSADELTEVVEITNRMSALSSKIETILETFKKEFENVKQETSTIEGITSQTNLLALNASIEAARAGEAGKGFAVVADQIRSLSSGTQDSSNSIMEALSHLEATSDEMLQSITETVELIQLNIEKVSTVNKSVSDITSDATSLGDNIKVVDSAVKQVENSNETLTANMNQVGEIMQIMTESINNAEQTTKTMLSKYEASAKSATDIESVVGELMEELGIGGFMNVSDIKSGMKFRMVIEDQTNAKEEYTGEVVDRKDNNVYININNRAAFDDKRRNLKCSFNAVVDNVLYCWNGIAIHNVKAGEKGQFKLTIDTNPQVYNRRKYPRMPLDNKCTISVDGTDITYYGHMVNISANGFAFSVNDSSFENMKGKNIVIEIDNFDVIKDKEIQGCIIRCSNDEGNYIVGCRMPEDSNEIKDYVNKNYSE</sequence>
<dbReference type="AlphaFoldDB" id="D9ZFD4"/>
<feature type="transmembrane region" description="Helical" evidence="2">
    <location>
        <begin position="20"/>
        <end position="36"/>
    </location>
</feature>
<dbReference type="EMBL" id="GU942954">
    <property type="protein sequence ID" value="ADD62038.1"/>
    <property type="molecule type" value="Genomic_DNA"/>
</dbReference>
<dbReference type="PANTHER" id="PTHR32089:SF41">
    <property type="entry name" value="METHYL-ACCEPTING CHEMOTAXIS PROTEIN"/>
    <property type="match status" value="1"/>
</dbReference>
<dbReference type="GO" id="GO:0007165">
    <property type="term" value="P:signal transduction"/>
    <property type="evidence" value="ECO:0007669"/>
    <property type="project" value="UniProtKB-KW"/>
</dbReference>
<dbReference type="PANTHER" id="PTHR32089">
    <property type="entry name" value="METHYL-ACCEPTING CHEMOTAXIS PROTEIN MCPB"/>
    <property type="match status" value="1"/>
</dbReference>
<dbReference type="Pfam" id="PF07238">
    <property type="entry name" value="PilZ"/>
    <property type="match status" value="1"/>
</dbReference>
<evidence type="ECO:0000313" key="4">
    <source>
        <dbReference type="EMBL" id="ADD62038.1"/>
    </source>
</evidence>
<dbReference type="Gene3D" id="2.40.10.220">
    <property type="entry name" value="predicted glycosyltransferase like domains"/>
    <property type="match status" value="1"/>
</dbReference>
<dbReference type="GO" id="GO:0016020">
    <property type="term" value="C:membrane"/>
    <property type="evidence" value="ECO:0007669"/>
    <property type="project" value="InterPro"/>
</dbReference>
<dbReference type="Pfam" id="PF00015">
    <property type="entry name" value="MCPsignal"/>
    <property type="match status" value="1"/>
</dbReference>
<evidence type="ECO:0000256" key="2">
    <source>
        <dbReference type="SAM" id="Phobius"/>
    </source>
</evidence>
<dbReference type="SUPFAM" id="SSF141371">
    <property type="entry name" value="PilZ domain-like"/>
    <property type="match status" value="1"/>
</dbReference>
<dbReference type="SUPFAM" id="SSF58104">
    <property type="entry name" value="Methyl-accepting chemotaxis protein (MCP) signaling domain"/>
    <property type="match status" value="1"/>
</dbReference>
<keyword evidence="2" id="KW-1133">Transmembrane helix</keyword>
<accession>D9ZFD4</accession>
<reference evidence="4" key="1">
    <citation type="journal article" date="2010" name="Genome Res.">
        <title>Functional metagenomics to mine the human gut microbiome for dietary fiber catabolic enzymes.</title>
        <authorList>
            <person name="Tasse L."/>
            <person name="Bercovici J."/>
            <person name="Pizzut-Serin S."/>
            <person name="Robe P."/>
            <person name="Tap J."/>
            <person name="Klopp C."/>
            <person name="Cantarel B.L."/>
            <person name="Coutinho P.M."/>
            <person name="Henrissat B."/>
            <person name="Leclerc M."/>
            <person name="Dore J."/>
            <person name="Monsan P."/>
            <person name="Remaud-Simeon M."/>
            <person name="Potocki-Veronese G."/>
        </authorList>
    </citation>
    <scope>NUCLEOTIDE SEQUENCE</scope>
</reference>
<dbReference type="InterPro" id="IPR004089">
    <property type="entry name" value="MCPsignal_dom"/>
</dbReference>
<dbReference type="InterPro" id="IPR009875">
    <property type="entry name" value="PilZ_domain"/>
</dbReference>
<feature type="transmembrane region" description="Helical" evidence="2">
    <location>
        <begin position="48"/>
        <end position="68"/>
    </location>
</feature>
<keyword evidence="2" id="KW-0472">Membrane</keyword>
<organism evidence="4">
    <name type="scientific">uncultured organism</name>
    <dbReference type="NCBI Taxonomy" id="155900"/>
    <lineage>
        <taxon>unclassified sequences</taxon>
        <taxon>environmental samples</taxon>
    </lineage>
</organism>
<name>D9ZFD4_9ZZZZ</name>
<dbReference type="GO" id="GO:0035438">
    <property type="term" value="F:cyclic-di-GMP binding"/>
    <property type="evidence" value="ECO:0007669"/>
    <property type="project" value="InterPro"/>
</dbReference>
<keyword evidence="1" id="KW-0807">Transducer</keyword>
<feature type="domain" description="Methyl-accepting transducer" evidence="3">
    <location>
        <begin position="216"/>
        <end position="452"/>
    </location>
</feature>
<feature type="transmembrane region" description="Helical" evidence="2">
    <location>
        <begin position="153"/>
        <end position="171"/>
    </location>
</feature>
<evidence type="ECO:0000256" key="1">
    <source>
        <dbReference type="ARBA" id="ARBA00023224"/>
    </source>
</evidence>
<dbReference type="SMART" id="SM00283">
    <property type="entry name" value="MA"/>
    <property type="match status" value="1"/>
</dbReference>
<dbReference type="Gene3D" id="1.10.287.950">
    <property type="entry name" value="Methyl-accepting chemotaxis protein"/>
    <property type="match status" value="1"/>
</dbReference>
<feature type="transmembrane region" description="Helical" evidence="2">
    <location>
        <begin position="122"/>
        <end position="141"/>
    </location>
</feature>
<proteinExistence type="predicted"/>